<evidence type="ECO:0000313" key="4">
    <source>
        <dbReference type="Proteomes" id="UP000215506"/>
    </source>
</evidence>
<dbReference type="Proteomes" id="UP000215506">
    <property type="component" value="Unassembled WGS sequence"/>
</dbReference>
<accession>A0A231GZM2</accession>
<protein>
    <recommendedName>
        <fullName evidence="2">Acyl-CoA thioesterase-like N-terminal HotDog domain-containing protein</fullName>
    </recommendedName>
</protein>
<evidence type="ECO:0000256" key="1">
    <source>
        <dbReference type="SAM" id="MobiDB-lite"/>
    </source>
</evidence>
<evidence type="ECO:0000259" key="2">
    <source>
        <dbReference type="Pfam" id="PF13622"/>
    </source>
</evidence>
<dbReference type="InterPro" id="IPR042171">
    <property type="entry name" value="Acyl-CoA_hotdog"/>
</dbReference>
<feature type="region of interest" description="Disordered" evidence="1">
    <location>
        <begin position="183"/>
        <end position="239"/>
    </location>
</feature>
<gene>
    <name evidence="3" type="ORF">B7C42_06042</name>
</gene>
<evidence type="ECO:0000313" key="3">
    <source>
        <dbReference type="EMBL" id="OXR42058.1"/>
    </source>
</evidence>
<keyword evidence="4" id="KW-1185">Reference proteome</keyword>
<dbReference type="Gene3D" id="2.40.160.210">
    <property type="entry name" value="Acyl-CoA thioesterase, double hotdog domain"/>
    <property type="match status" value="1"/>
</dbReference>
<dbReference type="InterPro" id="IPR049449">
    <property type="entry name" value="TesB_ACOT8-like_N"/>
</dbReference>
<dbReference type="Pfam" id="PF13622">
    <property type="entry name" value="4HBT_3"/>
    <property type="match status" value="1"/>
</dbReference>
<dbReference type="AlphaFoldDB" id="A0A231GZM2"/>
<feature type="compositionally biased region" description="Basic and acidic residues" evidence="1">
    <location>
        <begin position="216"/>
        <end position="234"/>
    </location>
</feature>
<dbReference type="EMBL" id="NGAF01000016">
    <property type="protein sequence ID" value="OXR42058.1"/>
    <property type="molecule type" value="Genomic_DNA"/>
</dbReference>
<reference evidence="3 4" key="1">
    <citation type="submission" date="2017-07" db="EMBL/GenBank/DDBJ databases">
        <title>First draft Genome Sequence of Nocardia cerradoensis isolated from human infection.</title>
        <authorList>
            <person name="Carrasco G."/>
        </authorList>
    </citation>
    <scope>NUCLEOTIDE SEQUENCE [LARGE SCALE GENOMIC DNA]</scope>
    <source>
        <strain evidence="3 4">CNM20130759</strain>
    </source>
</reference>
<sequence length="354" mass="37468">MVLAPEIDTPTMIEHAAERVARVPRSGPGVEPVLVAVLYLPGPARSVADGERALSPTAAGAVLAGGDPRRQARAVDSSHGYFAVDGRGFTPNRMAASQWSADQVVGPALCGLLARALDNEHATDGFVPVRLTVDLFKPARMHELSVSTTRVRNGKRIRLADAVVTQDGEPAARASVVFLQPSEQPPGEIWTRDRQPVPPSLEVAPPSDLPTAPLWHSDDSAHWSRVPSEHENGSRKRSWQHPVNVVDGERPSPFVVAAMAAEQTSMVTNWSSAGVGFINTDLTLALVRMPEGADIGLEADNHLSRDGIAAGTATLFDRHGAFGSAMITAVSNAARQITASHLDGVIASASGARR</sequence>
<proteinExistence type="predicted"/>
<name>A0A231GZM2_9NOCA</name>
<dbReference type="SUPFAM" id="SSF54637">
    <property type="entry name" value="Thioesterase/thiol ester dehydrase-isomerase"/>
    <property type="match status" value="1"/>
</dbReference>
<feature type="domain" description="Acyl-CoA thioesterase-like N-terminal HotDog" evidence="2">
    <location>
        <begin position="97"/>
        <end position="178"/>
    </location>
</feature>
<dbReference type="InterPro" id="IPR029069">
    <property type="entry name" value="HotDog_dom_sf"/>
</dbReference>
<comment type="caution">
    <text evidence="3">The sequence shown here is derived from an EMBL/GenBank/DDBJ whole genome shotgun (WGS) entry which is preliminary data.</text>
</comment>
<organism evidence="3 4">
    <name type="scientific">Nocardia cerradoensis</name>
    <dbReference type="NCBI Taxonomy" id="85688"/>
    <lineage>
        <taxon>Bacteria</taxon>
        <taxon>Bacillati</taxon>
        <taxon>Actinomycetota</taxon>
        <taxon>Actinomycetes</taxon>
        <taxon>Mycobacteriales</taxon>
        <taxon>Nocardiaceae</taxon>
        <taxon>Nocardia</taxon>
    </lineage>
</organism>